<gene>
    <name evidence="2" type="ORF">CO181_01085</name>
</gene>
<comment type="caution">
    <text evidence="2">The sequence shown here is derived from an EMBL/GenBank/DDBJ whole genome shotgun (WGS) entry which is preliminary data.</text>
</comment>
<reference evidence="3" key="1">
    <citation type="submission" date="2017-09" db="EMBL/GenBank/DDBJ databases">
        <title>Depth-based differentiation of microbial function through sediment-hosted aquifers and enrichment of novel symbionts in the deep terrestrial subsurface.</title>
        <authorList>
            <person name="Probst A.J."/>
            <person name="Ladd B."/>
            <person name="Jarett J.K."/>
            <person name="Geller-Mcgrath D.E."/>
            <person name="Sieber C.M.K."/>
            <person name="Emerson J.B."/>
            <person name="Anantharaman K."/>
            <person name="Thomas B.C."/>
            <person name="Malmstrom R."/>
            <person name="Stieglmeier M."/>
            <person name="Klingl A."/>
            <person name="Woyke T."/>
            <person name="Ryan C.M."/>
            <person name="Banfield J.F."/>
        </authorList>
    </citation>
    <scope>NUCLEOTIDE SEQUENCE [LARGE SCALE GENOMIC DNA]</scope>
</reference>
<evidence type="ECO:0000313" key="2">
    <source>
        <dbReference type="EMBL" id="PJA38127.1"/>
    </source>
</evidence>
<dbReference type="AlphaFoldDB" id="A0A2M7WY98"/>
<sequence length="79" mass="7856">AGGLGHGRLEGAPLEPTPARESSGLVRRPDAPLGGDDVVRPRRDGAGGEGAADADLQGAGQQAGDQQGDRPQGGQYDVA</sequence>
<name>A0A2M7WY98_UNCKA</name>
<evidence type="ECO:0000313" key="3">
    <source>
        <dbReference type="Proteomes" id="UP000230538"/>
    </source>
</evidence>
<feature type="region of interest" description="Disordered" evidence="1">
    <location>
        <begin position="1"/>
        <end position="79"/>
    </location>
</feature>
<feature type="compositionally biased region" description="Basic and acidic residues" evidence="1">
    <location>
        <begin position="37"/>
        <end position="46"/>
    </location>
</feature>
<accession>A0A2M7WY98</accession>
<organism evidence="2 3">
    <name type="scientific">candidate division WWE3 bacterium CG_4_9_14_3_um_filter_43_9</name>
    <dbReference type="NCBI Taxonomy" id="1975082"/>
    <lineage>
        <taxon>Bacteria</taxon>
        <taxon>Katanobacteria</taxon>
    </lineage>
</organism>
<dbReference type="Proteomes" id="UP000230538">
    <property type="component" value="Unassembled WGS sequence"/>
</dbReference>
<proteinExistence type="predicted"/>
<protein>
    <submittedName>
        <fullName evidence="2">Uncharacterized protein</fullName>
    </submittedName>
</protein>
<feature type="compositionally biased region" description="Low complexity" evidence="1">
    <location>
        <begin position="51"/>
        <end position="79"/>
    </location>
</feature>
<evidence type="ECO:0000256" key="1">
    <source>
        <dbReference type="SAM" id="MobiDB-lite"/>
    </source>
</evidence>
<feature type="non-terminal residue" evidence="2">
    <location>
        <position position="1"/>
    </location>
</feature>
<dbReference type="EMBL" id="PFXB01000035">
    <property type="protein sequence ID" value="PJA38127.1"/>
    <property type="molecule type" value="Genomic_DNA"/>
</dbReference>